<evidence type="ECO:0000256" key="11">
    <source>
        <dbReference type="RuleBase" id="RU367108"/>
    </source>
</evidence>
<sequence length="852" mass="95617">MYCPFSPRSLMPYRTSNVLQGQVFPGLLGTLTRRTRVSPTTGGRVQGVRYATLEAGENKSGHISAGPNEGILFFDNVFPLRLQWLLRVPFSPDDMVPGIFKRLTSPSVAGAYPLRIIEKANKDKTSTSIKVIEVLPRLKEGGAFVKFAHDGSMPSIEVEDALKKYLKEQQIKPWWNPLVRMRVNMVKGRPWVEDLYRLPTSRLKVEFLPPGPGTEAVELSQEQLYAFFRPYGKLADIIPQPQDSKVLPRFAYLDFTARRRAIMAKNCMHGYLVSEVEGGGKAGTVLRLTYEQKIKAHWIRDWLVNHPRIVIPAVAAIVAGITVAVFDPVRTFFIKAHITRSFHLVDTRIYRWFKAQATDLLKFRNKIEDEAGMEAIWDDRKSNIEQIQTWLMESADTFIIVQGPRGSGKKELVVDQALKHKKHKVVIDCKPIQEARGDSATICAAAAEVGYRPVFSWMNSISGMIDLAAQGATGVKTGFSETLDSQLAKIWNNTATALREIALEGRHKDDKDAHLGEEEYLEAHPERRPIVVIDNFLHKSQESGIVYDKIAEWAARLTTANIAHVIFLTHDVSFSKSLSKALPDRVFRQISLSDCSPEVAKRFVITHLDSDADDEADNDDGTKKLTPSQRRTDLAELDSCIASLGGRLTDLEFLARRIKTGETPYKAVDEIIELSASEILKMYLFGSDEFTDSPRKWSSEQAWLLIKQLAENGTLRYNEVLLADTFKSGGESVLQALEQVEMISIVGGANGRPAAIKPGKPVYQSAFKRLTGDTVLRSKMDLMVNSELIKMENANIEKYEGELQLLSKLKSQPSQLTPRVQWLLSKLAQSQANVEGYERESGVLKKILGREY</sequence>
<dbReference type="PANTHER" id="PTHR32198">
    <property type="entry name" value="MITOCHONDRIAL ESCAPE PROTEIN 2"/>
    <property type="match status" value="1"/>
</dbReference>
<keyword evidence="5 11" id="KW-0999">Mitochondrion inner membrane</keyword>
<dbReference type="Pfam" id="PF00076">
    <property type="entry name" value="RRM_1"/>
    <property type="match status" value="1"/>
</dbReference>
<organism evidence="13 14">
    <name type="scientific">Lepidopterella palustris CBS 459.81</name>
    <dbReference type="NCBI Taxonomy" id="1314670"/>
    <lineage>
        <taxon>Eukaryota</taxon>
        <taxon>Fungi</taxon>
        <taxon>Dikarya</taxon>
        <taxon>Ascomycota</taxon>
        <taxon>Pezizomycotina</taxon>
        <taxon>Dothideomycetes</taxon>
        <taxon>Pleosporomycetidae</taxon>
        <taxon>Mytilinidiales</taxon>
        <taxon>Argynnaceae</taxon>
        <taxon>Lepidopterella</taxon>
    </lineage>
</organism>
<dbReference type="EMBL" id="KV745080">
    <property type="protein sequence ID" value="OCK78111.1"/>
    <property type="molecule type" value="Genomic_DNA"/>
</dbReference>
<dbReference type="GO" id="GO:0006397">
    <property type="term" value="P:mRNA processing"/>
    <property type="evidence" value="ECO:0007669"/>
    <property type="project" value="UniProtKB-UniRule"/>
</dbReference>
<name>A0A8E2E662_9PEZI</name>
<dbReference type="OrthoDB" id="10267654at2759"/>
<keyword evidence="4" id="KW-0812">Transmembrane</keyword>
<dbReference type="CDD" id="cd12433">
    <property type="entry name" value="RRM_Yme2p_like"/>
    <property type="match status" value="1"/>
</dbReference>
<dbReference type="PANTHER" id="PTHR32198:SF2">
    <property type="entry name" value="MITOCHONDRIAL ESCAPE PROTEIN 2"/>
    <property type="match status" value="1"/>
</dbReference>
<dbReference type="Proteomes" id="UP000250266">
    <property type="component" value="Unassembled WGS sequence"/>
</dbReference>
<comment type="similarity">
    <text evidence="2 11">Belongs to the YME2 family.</text>
</comment>
<keyword evidence="8" id="KW-0472">Membrane</keyword>
<evidence type="ECO:0000256" key="10">
    <source>
        <dbReference type="PROSITE-ProRule" id="PRU00176"/>
    </source>
</evidence>
<keyword evidence="14" id="KW-1185">Reference proteome</keyword>
<evidence type="ECO:0000259" key="12">
    <source>
        <dbReference type="PROSITE" id="PS50102"/>
    </source>
</evidence>
<dbReference type="InterPro" id="IPR035979">
    <property type="entry name" value="RBD_domain_sf"/>
</dbReference>
<dbReference type="PROSITE" id="PS50102">
    <property type="entry name" value="RRM"/>
    <property type="match status" value="1"/>
</dbReference>
<feature type="domain" description="RRM" evidence="12">
    <location>
        <begin position="201"/>
        <end position="293"/>
    </location>
</feature>
<evidence type="ECO:0000256" key="6">
    <source>
        <dbReference type="ARBA" id="ARBA00022989"/>
    </source>
</evidence>
<evidence type="ECO:0000256" key="2">
    <source>
        <dbReference type="ARBA" id="ARBA00010320"/>
    </source>
</evidence>
<dbReference type="GO" id="GO:0003723">
    <property type="term" value="F:RNA binding"/>
    <property type="evidence" value="ECO:0007669"/>
    <property type="project" value="UniProtKB-UniRule"/>
</dbReference>
<accession>A0A8E2E662</accession>
<dbReference type="SUPFAM" id="SSF54928">
    <property type="entry name" value="RNA-binding domain, RBD"/>
    <property type="match status" value="1"/>
</dbReference>
<evidence type="ECO:0000256" key="1">
    <source>
        <dbReference type="ARBA" id="ARBA00004434"/>
    </source>
</evidence>
<evidence type="ECO:0000256" key="4">
    <source>
        <dbReference type="ARBA" id="ARBA00022692"/>
    </source>
</evidence>
<evidence type="ECO:0000313" key="13">
    <source>
        <dbReference type="EMBL" id="OCK78111.1"/>
    </source>
</evidence>
<protein>
    <recommendedName>
        <fullName evidence="3 11">Mitochondrial escape protein 2</fullName>
    </recommendedName>
</protein>
<evidence type="ECO:0000256" key="9">
    <source>
        <dbReference type="ARBA" id="ARBA00025276"/>
    </source>
</evidence>
<dbReference type="AlphaFoldDB" id="A0A8E2E662"/>
<dbReference type="InterPro" id="IPR000504">
    <property type="entry name" value="RRM_dom"/>
</dbReference>
<evidence type="ECO:0000256" key="3">
    <source>
        <dbReference type="ARBA" id="ARBA00020222"/>
    </source>
</evidence>
<keyword evidence="11" id="KW-0507">mRNA processing</keyword>
<dbReference type="InterPro" id="IPR034260">
    <property type="entry name" value="Yme2_RRM"/>
</dbReference>
<dbReference type="InterPro" id="IPR018850">
    <property type="entry name" value="Mt_escape_2_C"/>
</dbReference>
<reference evidence="13 14" key="1">
    <citation type="journal article" date="2016" name="Nat. Commun.">
        <title>Ectomycorrhizal ecology is imprinted in the genome of the dominant symbiotic fungus Cenococcum geophilum.</title>
        <authorList>
            <consortium name="DOE Joint Genome Institute"/>
            <person name="Peter M."/>
            <person name="Kohler A."/>
            <person name="Ohm R.A."/>
            <person name="Kuo A."/>
            <person name="Krutzmann J."/>
            <person name="Morin E."/>
            <person name="Arend M."/>
            <person name="Barry K.W."/>
            <person name="Binder M."/>
            <person name="Choi C."/>
            <person name="Clum A."/>
            <person name="Copeland A."/>
            <person name="Grisel N."/>
            <person name="Haridas S."/>
            <person name="Kipfer T."/>
            <person name="LaButti K."/>
            <person name="Lindquist E."/>
            <person name="Lipzen A."/>
            <person name="Maire R."/>
            <person name="Meier B."/>
            <person name="Mihaltcheva S."/>
            <person name="Molinier V."/>
            <person name="Murat C."/>
            <person name="Poggeler S."/>
            <person name="Quandt C.A."/>
            <person name="Sperisen C."/>
            <person name="Tritt A."/>
            <person name="Tisserant E."/>
            <person name="Crous P.W."/>
            <person name="Henrissat B."/>
            <person name="Nehls U."/>
            <person name="Egli S."/>
            <person name="Spatafora J.W."/>
            <person name="Grigoriev I.V."/>
            <person name="Martin F.M."/>
        </authorList>
    </citation>
    <scope>NUCLEOTIDE SEQUENCE [LARGE SCALE GENOMIC DNA]</scope>
    <source>
        <strain evidence="13 14">CBS 459.81</strain>
    </source>
</reference>
<dbReference type="InterPro" id="IPR039627">
    <property type="entry name" value="Yme2_C"/>
</dbReference>
<keyword evidence="6" id="KW-1133">Transmembrane helix</keyword>
<evidence type="ECO:0000256" key="7">
    <source>
        <dbReference type="ARBA" id="ARBA00023128"/>
    </source>
</evidence>
<comment type="subcellular location">
    <subcellularLocation>
        <location evidence="1 11">Mitochondrion inner membrane</location>
        <topology evidence="1 11">Single-pass membrane protein</topology>
    </subcellularLocation>
</comment>
<dbReference type="GO" id="GO:0005743">
    <property type="term" value="C:mitochondrial inner membrane"/>
    <property type="evidence" value="ECO:0007669"/>
    <property type="project" value="UniProtKB-SubCell"/>
</dbReference>
<proteinExistence type="inferred from homology"/>
<gene>
    <name evidence="13" type="ORF">K432DRAFT_332656</name>
</gene>
<keyword evidence="7 11" id="KW-0496">Mitochondrion</keyword>
<evidence type="ECO:0000256" key="5">
    <source>
        <dbReference type="ARBA" id="ARBA00022792"/>
    </source>
</evidence>
<keyword evidence="10 11" id="KW-0694">RNA-binding</keyword>
<comment type="function">
    <text evidence="9 11">Plays a role in maintaining the mitochondrial genome and in controlling the mtDNA escape. Involved in the regulation of mtDNA nucleotide structure and number. May have a dispensable role in early maturation of pre-rRNA.</text>
</comment>
<evidence type="ECO:0000256" key="8">
    <source>
        <dbReference type="ARBA" id="ARBA00023136"/>
    </source>
</evidence>
<evidence type="ECO:0000313" key="14">
    <source>
        <dbReference type="Proteomes" id="UP000250266"/>
    </source>
</evidence>
<dbReference type="Pfam" id="PF10443">
    <property type="entry name" value="RNA12"/>
    <property type="match status" value="1"/>
</dbReference>